<name>A0A2W4J2U2_9PSEU</name>
<feature type="signal peptide" evidence="2">
    <location>
        <begin position="1"/>
        <end position="20"/>
    </location>
</feature>
<reference evidence="3" key="1">
    <citation type="submission" date="2018-05" db="EMBL/GenBank/DDBJ databases">
        <authorList>
            <person name="Lanie J.A."/>
            <person name="Ng W.-L."/>
            <person name="Kazmierczak K.M."/>
            <person name="Andrzejewski T.M."/>
            <person name="Davidsen T.M."/>
            <person name="Wayne K.J."/>
            <person name="Tettelin H."/>
            <person name="Glass J.I."/>
            <person name="Rusch D."/>
            <person name="Podicherti R."/>
            <person name="Tsui H.-C.T."/>
            <person name="Winkler M.E."/>
        </authorList>
    </citation>
    <scope>NUCLEOTIDE SEQUENCE</scope>
    <source>
        <strain evidence="3">ZC4RG45</strain>
    </source>
</reference>
<sequence length="183" mass="18898">MKTTVSRVVTALFTSAALVAGGIGMATAVPVDREHASVITSTADDVQYLHDQLAQAVEDDDVEAVDGVLGQIDRTMQVILTAEQYERAAAVRADAEKARDLGTRLQAKLTQARGDDPLATLNGLIQTLLATLSALVDNLLGGGTPGVPDVPGVPGVPDVPEVPETLDLPEVPEAPGLPPAPLP</sequence>
<gene>
    <name evidence="3" type="ORF">DIU77_15225</name>
</gene>
<protein>
    <submittedName>
        <fullName evidence="3">Uncharacterized protein</fullName>
    </submittedName>
</protein>
<comment type="caution">
    <text evidence="3">The sequence shown here is derived from an EMBL/GenBank/DDBJ whole genome shotgun (WGS) entry which is preliminary data.</text>
</comment>
<keyword evidence="2" id="KW-0732">Signal</keyword>
<dbReference type="STRING" id="1111738.GCA_000427905_01205"/>
<proteinExistence type="predicted"/>
<evidence type="ECO:0000256" key="1">
    <source>
        <dbReference type="SAM" id="MobiDB-lite"/>
    </source>
</evidence>
<accession>A0A2W4J2U2</accession>
<feature type="region of interest" description="Disordered" evidence="1">
    <location>
        <begin position="147"/>
        <end position="183"/>
    </location>
</feature>
<evidence type="ECO:0000256" key="2">
    <source>
        <dbReference type="SAM" id="SignalP"/>
    </source>
</evidence>
<feature type="compositionally biased region" description="Low complexity" evidence="1">
    <location>
        <begin position="147"/>
        <end position="174"/>
    </location>
</feature>
<dbReference type="AlphaFoldDB" id="A0A2W4J2U2"/>
<evidence type="ECO:0000313" key="3">
    <source>
        <dbReference type="EMBL" id="PZM93442.1"/>
    </source>
</evidence>
<dbReference type="EMBL" id="QGUI01000652">
    <property type="protein sequence ID" value="PZM93442.1"/>
    <property type="molecule type" value="Genomic_DNA"/>
</dbReference>
<organism evidence="3">
    <name type="scientific">Thermocrispum agreste</name>
    <dbReference type="NCBI Taxonomy" id="37925"/>
    <lineage>
        <taxon>Bacteria</taxon>
        <taxon>Bacillati</taxon>
        <taxon>Actinomycetota</taxon>
        <taxon>Actinomycetes</taxon>
        <taxon>Pseudonocardiales</taxon>
        <taxon>Pseudonocardiaceae</taxon>
        <taxon>Thermocrispum</taxon>
    </lineage>
</organism>
<feature type="chain" id="PRO_5039729794" evidence="2">
    <location>
        <begin position="21"/>
        <end position="183"/>
    </location>
</feature>